<evidence type="ECO:0000259" key="4">
    <source>
        <dbReference type="Pfam" id="PF13191"/>
    </source>
</evidence>
<accession>A0ABU4F7Q7</accession>
<dbReference type="RefSeq" id="WP_317771173.1">
    <property type="nucleotide sequence ID" value="NZ_JAWMAJ010000030.1"/>
</dbReference>
<keyword evidence="6" id="KW-1185">Reference proteome</keyword>
<sequence length="561" mass="58998">MDGFPPGLIGREPEIRRLETLVGRIASGAGDALLFTGDPGVGKTALLDHAAALATDAGARVLRATGAQFEVDISYAALHQLLQPCLSELDQLDAVQPQLAGALKVALGLGTGPAARRQRRTGTAAPGRRGTAVAARRGRSAVAGPGQRAGPGHGGPPSHRPAGGTARGLPYRRGRLLRPGEPADRPGGTPAERAAAELLAARHPEMTPRVRRRFLDAALGNPLALLELPLLLGDLTAAGTLPTALPLTDRLQRVFSARVKELPDTAYELLVLSALDGHADLRVVQAVAADRGGEGLAPAEHAGLVRVDESAGQLTFRHPLIQAAVVELSTSDQRRRAHTVLAARFAHCQPERHAWHLAEATEKPDEQVAALLDDVAHRNLRRGDYTGAVAKLLRAAQLSPPGRVRGGRLAEAAYLGSLVTGDLRDAPGLIERARVAHPGPDEPLVATVATAYRLLHGDGDVDTAHHLLTTALRRRPTPPHDTDGDLVRVEALHTLTMICFAGGRAELWPPLHRALDALPPPVPAELTLPARTLSDPARHTPQTLALADTAVTGLGHEVSPA</sequence>
<dbReference type="InterPro" id="IPR027417">
    <property type="entry name" value="P-loop_NTPase"/>
</dbReference>
<name>A0ABU4F7Q7_9ACTN</name>
<evidence type="ECO:0000313" key="5">
    <source>
        <dbReference type="EMBL" id="MDV7216628.1"/>
    </source>
</evidence>
<dbReference type="PANTHER" id="PTHR16305:SF35">
    <property type="entry name" value="TRANSCRIPTIONAL ACTIVATOR DOMAIN"/>
    <property type="match status" value="1"/>
</dbReference>
<dbReference type="SUPFAM" id="SSF52540">
    <property type="entry name" value="P-loop containing nucleoside triphosphate hydrolases"/>
    <property type="match status" value="1"/>
</dbReference>
<dbReference type="Pfam" id="PF13191">
    <property type="entry name" value="AAA_16"/>
    <property type="match status" value="1"/>
</dbReference>
<keyword evidence="2 5" id="KW-0067">ATP-binding</keyword>
<dbReference type="EMBL" id="JAWMAJ010000030">
    <property type="protein sequence ID" value="MDV7216628.1"/>
    <property type="molecule type" value="Genomic_DNA"/>
</dbReference>
<feature type="region of interest" description="Disordered" evidence="3">
    <location>
        <begin position="112"/>
        <end position="190"/>
    </location>
</feature>
<comment type="caution">
    <text evidence="5">The sequence shown here is derived from an EMBL/GenBank/DDBJ whole genome shotgun (WGS) entry which is preliminary data.</text>
</comment>
<reference evidence="5 6" key="1">
    <citation type="submission" date="2023-10" db="EMBL/GenBank/DDBJ databases">
        <title>Characterization of rhizosphere-enriched actinobacteria from wheat plants lab-grown on chernevaya soil.</title>
        <authorList>
            <person name="Tikhonova E.N."/>
            <person name="Konopkin A."/>
            <person name="Kravchenko I.K."/>
        </authorList>
    </citation>
    <scope>NUCLEOTIDE SEQUENCE [LARGE SCALE GENOMIC DNA]</scope>
    <source>
        <strain evidence="5 6">RR29</strain>
    </source>
</reference>
<dbReference type="PANTHER" id="PTHR16305">
    <property type="entry name" value="TESTICULAR SOLUBLE ADENYLYL CYCLASE"/>
    <property type="match status" value="1"/>
</dbReference>
<feature type="compositionally biased region" description="Low complexity" evidence="3">
    <location>
        <begin position="112"/>
        <end position="146"/>
    </location>
</feature>
<organism evidence="5 6">
    <name type="scientific">Streptomyces prunicolor</name>
    <dbReference type="NCBI Taxonomy" id="67348"/>
    <lineage>
        <taxon>Bacteria</taxon>
        <taxon>Bacillati</taxon>
        <taxon>Actinomycetota</taxon>
        <taxon>Actinomycetes</taxon>
        <taxon>Kitasatosporales</taxon>
        <taxon>Streptomycetaceae</taxon>
        <taxon>Streptomyces</taxon>
    </lineage>
</organism>
<protein>
    <submittedName>
        <fullName evidence="5">ATP-binding protein</fullName>
    </submittedName>
</protein>
<gene>
    <name evidence="5" type="ORF">R5A26_11770</name>
</gene>
<evidence type="ECO:0000313" key="6">
    <source>
        <dbReference type="Proteomes" id="UP001187346"/>
    </source>
</evidence>
<feature type="compositionally biased region" description="Low complexity" evidence="3">
    <location>
        <begin position="156"/>
        <end position="169"/>
    </location>
</feature>
<dbReference type="Proteomes" id="UP001187346">
    <property type="component" value="Unassembled WGS sequence"/>
</dbReference>
<dbReference type="GO" id="GO:0005524">
    <property type="term" value="F:ATP binding"/>
    <property type="evidence" value="ECO:0007669"/>
    <property type="project" value="UniProtKB-KW"/>
</dbReference>
<dbReference type="InterPro" id="IPR041664">
    <property type="entry name" value="AAA_16"/>
</dbReference>
<dbReference type="Gene3D" id="3.40.50.300">
    <property type="entry name" value="P-loop containing nucleotide triphosphate hydrolases"/>
    <property type="match status" value="1"/>
</dbReference>
<keyword evidence="1" id="KW-0547">Nucleotide-binding</keyword>
<evidence type="ECO:0000256" key="2">
    <source>
        <dbReference type="ARBA" id="ARBA00022840"/>
    </source>
</evidence>
<evidence type="ECO:0000256" key="1">
    <source>
        <dbReference type="ARBA" id="ARBA00022741"/>
    </source>
</evidence>
<feature type="domain" description="Orc1-like AAA ATPase" evidence="4">
    <location>
        <begin position="8"/>
        <end position="114"/>
    </location>
</feature>
<evidence type="ECO:0000256" key="3">
    <source>
        <dbReference type="SAM" id="MobiDB-lite"/>
    </source>
</evidence>
<proteinExistence type="predicted"/>